<feature type="compositionally biased region" description="Polar residues" evidence="1">
    <location>
        <begin position="1"/>
        <end position="27"/>
    </location>
</feature>
<name>A0A917ID44_9MICO</name>
<dbReference type="Proteomes" id="UP000657592">
    <property type="component" value="Unassembled WGS sequence"/>
</dbReference>
<feature type="transmembrane region" description="Helical" evidence="2">
    <location>
        <begin position="62"/>
        <end position="85"/>
    </location>
</feature>
<keyword evidence="2" id="KW-1133">Transmembrane helix</keyword>
<dbReference type="AlphaFoldDB" id="A0A917ID44"/>
<feature type="region of interest" description="Disordered" evidence="1">
    <location>
        <begin position="1"/>
        <end position="40"/>
    </location>
</feature>
<dbReference type="EMBL" id="BMJY01000002">
    <property type="protein sequence ID" value="GGH36826.1"/>
    <property type="molecule type" value="Genomic_DNA"/>
</dbReference>
<dbReference type="InterPro" id="IPR021454">
    <property type="entry name" value="DUF3105"/>
</dbReference>
<evidence type="ECO:0000256" key="1">
    <source>
        <dbReference type="SAM" id="MobiDB-lite"/>
    </source>
</evidence>
<reference evidence="3" key="2">
    <citation type="submission" date="2020-09" db="EMBL/GenBank/DDBJ databases">
        <authorList>
            <person name="Sun Q."/>
            <person name="Zhou Y."/>
        </authorList>
    </citation>
    <scope>NUCLEOTIDE SEQUENCE</scope>
    <source>
        <strain evidence="3">CGMCC 1.15794</strain>
    </source>
</reference>
<comment type="caution">
    <text evidence="3">The sequence shown here is derived from an EMBL/GenBank/DDBJ whole genome shotgun (WGS) entry which is preliminary data.</text>
</comment>
<accession>A0A917ID44</accession>
<evidence type="ECO:0000313" key="3">
    <source>
        <dbReference type="EMBL" id="GGH36826.1"/>
    </source>
</evidence>
<dbReference type="Pfam" id="PF11303">
    <property type="entry name" value="DUF3105"/>
    <property type="match status" value="1"/>
</dbReference>
<sequence length="243" mass="26792">MSPQKRSPQNRSSQNGSPQHRSGNPAKQAQLDLTVKQQREAKRQEKLAEYQRQLKKRQRGKVVWWVVGTVVAAAVVTAIVLSIVFAPRTYTPGGTGAVIEGVETFENDTTHVEGTVDYPQNPPAGGPHNAFWLNCGTYTEPQVAEHAVHSLEHGALWVTYDAEQIQGADLDRLRGLMPSSYVILSPYEGMDTPIALSGWNVQLKVDSVDDPRIPEFIEEYWRHQDVPEPGASCSGAIEGPGRL</sequence>
<keyword evidence="4" id="KW-1185">Reference proteome</keyword>
<keyword evidence="2" id="KW-0472">Membrane</keyword>
<proteinExistence type="predicted"/>
<gene>
    <name evidence="3" type="ORF">GCM10010921_06220</name>
</gene>
<evidence type="ECO:0000256" key="2">
    <source>
        <dbReference type="SAM" id="Phobius"/>
    </source>
</evidence>
<protein>
    <submittedName>
        <fullName evidence="3">Membrane protein</fullName>
    </submittedName>
</protein>
<organism evidence="3 4">
    <name type="scientific">Microbacterium album</name>
    <dbReference type="NCBI Taxonomy" id="2053191"/>
    <lineage>
        <taxon>Bacteria</taxon>
        <taxon>Bacillati</taxon>
        <taxon>Actinomycetota</taxon>
        <taxon>Actinomycetes</taxon>
        <taxon>Micrococcales</taxon>
        <taxon>Microbacteriaceae</taxon>
        <taxon>Microbacterium</taxon>
    </lineage>
</organism>
<evidence type="ECO:0000313" key="4">
    <source>
        <dbReference type="Proteomes" id="UP000657592"/>
    </source>
</evidence>
<reference evidence="3" key="1">
    <citation type="journal article" date="2014" name="Int. J. Syst. Evol. Microbiol.">
        <title>Complete genome sequence of Corynebacterium casei LMG S-19264T (=DSM 44701T), isolated from a smear-ripened cheese.</title>
        <authorList>
            <consortium name="US DOE Joint Genome Institute (JGI-PGF)"/>
            <person name="Walter F."/>
            <person name="Albersmeier A."/>
            <person name="Kalinowski J."/>
            <person name="Ruckert C."/>
        </authorList>
    </citation>
    <scope>NUCLEOTIDE SEQUENCE</scope>
    <source>
        <strain evidence="3">CGMCC 1.15794</strain>
    </source>
</reference>
<keyword evidence="2" id="KW-0812">Transmembrane</keyword>